<dbReference type="InterPro" id="IPR017930">
    <property type="entry name" value="Myb_dom"/>
</dbReference>
<dbReference type="InterPro" id="IPR001005">
    <property type="entry name" value="SANT/Myb"/>
</dbReference>
<dbReference type="GO" id="GO:0000978">
    <property type="term" value="F:RNA polymerase II cis-regulatory region sequence-specific DNA binding"/>
    <property type="evidence" value="ECO:0007669"/>
    <property type="project" value="TreeGrafter"/>
</dbReference>
<organism evidence="4 5">
    <name type="scientific">Cyanidium caldarium</name>
    <name type="common">Red alga</name>
    <dbReference type="NCBI Taxonomy" id="2771"/>
    <lineage>
        <taxon>Eukaryota</taxon>
        <taxon>Rhodophyta</taxon>
        <taxon>Bangiophyceae</taxon>
        <taxon>Cyanidiales</taxon>
        <taxon>Cyanidiaceae</taxon>
        <taxon>Cyanidium</taxon>
    </lineage>
</organism>
<evidence type="ECO:0000259" key="2">
    <source>
        <dbReference type="PROSITE" id="PS50090"/>
    </source>
</evidence>
<feature type="domain" description="HTH myb-type" evidence="3">
    <location>
        <begin position="135"/>
        <end position="189"/>
    </location>
</feature>
<feature type="domain" description="Myb-like" evidence="2">
    <location>
        <begin position="135"/>
        <end position="185"/>
    </location>
</feature>
<keyword evidence="5" id="KW-1185">Reference proteome</keyword>
<feature type="compositionally biased region" description="Basic and acidic residues" evidence="1">
    <location>
        <begin position="195"/>
        <end position="214"/>
    </location>
</feature>
<dbReference type="EMBL" id="JANCYW010000004">
    <property type="protein sequence ID" value="KAK4535189.1"/>
    <property type="molecule type" value="Genomic_DNA"/>
</dbReference>
<sequence length="443" mass="49278">MVQTRERSRTSAMRESTDDGVVVVVGKMTAAASRQTRGQRQASYFTDVWRSSCRSLSGSDASPARRGEPDVLIDAATLPTIPDKATGRGPWKTCEDERLLALVRIVGPSSWSRVAEYMVHRTAKQCRERYVNHLAPGVVKAEWTPEDEQRLIELQAVHGNHWSVISKHFPGRTDNALKNRYNSYLRRQEYRKKREAAEAQRRKSSRDKKEPDAKRARHGPTCGDGRANWEDERAATRPSNRPSRHRDAPAMGAPSERTSAPRATAATAARIPQPHSVDPQLDPSYSQQPQLRMAFMRESTAPFLVHENDLGVSLCSPILEERRASPRTVLSRSTNAALEALHNVLTESETRLLGRYMYAGASKPSLLMRSPSNSGVLDETTGAAVSSREPKPRTSPTYWETSPHELITPVTFRTPLRGQADAAHAPARLDNGEDDCTAAFLVE</sequence>
<evidence type="ECO:0000313" key="4">
    <source>
        <dbReference type="EMBL" id="KAK4535189.1"/>
    </source>
</evidence>
<dbReference type="PROSITE" id="PS51294">
    <property type="entry name" value="HTH_MYB"/>
    <property type="match status" value="2"/>
</dbReference>
<reference evidence="4 5" key="1">
    <citation type="submission" date="2022-07" db="EMBL/GenBank/DDBJ databases">
        <title>Genome-wide signatures of adaptation to extreme environments.</title>
        <authorList>
            <person name="Cho C.H."/>
            <person name="Yoon H.S."/>
        </authorList>
    </citation>
    <scope>NUCLEOTIDE SEQUENCE [LARGE SCALE GENOMIC DNA]</scope>
    <source>
        <strain evidence="4 5">DBV 063 E5</strain>
    </source>
</reference>
<feature type="region of interest" description="Disordered" evidence="1">
    <location>
        <begin position="370"/>
        <end position="400"/>
    </location>
</feature>
<dbReference type="SUPFAM" id="SSF46689">
    <property type="entry name" value="Homeodomain-like"/>
    <property type="match status" value="1"/>
</dbReference>
<accession>A0AAV9ISQ6</accession>
<dbReference type="PANTHER" id="PTHR45614">
    <property type="entry name" value="MYB PROTEIN-RELATED"/>
    <property type="match status" value="1"/>
</dbReference>
<dbReference type="Gene3D" id="1.10.10.60">
    <property type="entry name" value="Homeodomain-like"/>
    <property type="match status" value="2"/>
</dbReference>
<dbReference type="AlphaFoldDB" id="A0AAV9ISQ6"/>
<dbReference type="InterPro" id="IPR050560">
    <property type="entry name" value="MYB_TF"/>
</dbReference>
<dbReference type="GO" id="GO:0000981">
    <property type="term" value="F:DNA-binding transcription factor activity, RNA polymerase II-specific"/>
    <property type="evidence" value="ECO:0007669"/>
    <property type="project" value="TreeGrafter"/>
</dbReference>
<evidence type="ECO:0000313" key="5">
    <source>
        <dbReference type="Proteomes" id="UP001301350"/>
    </source>
</evidence>
<protein>
    <submittedName>
        <fullName evidence="4">Uncharacterized protein</fullName>
    </submittedName>
</protein>
<dbReference type="PROSITE" id="PS50090">
    <property type="entry name" value="MYB_LIKE"/>
    <property type="match status" value="2"/>
</dbReference>
<evidence type="ECO:0000256" key="1">
    <source>
        <dbReference type="SAM" id="MobiDB-lite"/>
    </source>
</evidence>
<evidence type="ECO:0000259" key="3">
    <source>
        <dbReference type="PROSITE" id="PS51294"/>
    </source>
</evidence>
<name>A0AAV9ISQ6_CYACA</name>
<dbReference type="Pfam" id="PF00249">
    <property type="entry name" value="Myb_DNA-binding"/>
    <property type="match status" value="2"/>
</dbReference>
<feature type="compositionally biased region" description="Low complexity" evidence="1">
    <location>
        <begin position="257"/>
        <end position="270"/>
    </location>
</feature>
<dbReference type="SMART" id="SM00717">
    <property type="entry name" value="SANT"/>
    <property type="match status" value="2"/>
</dbReference>
<dbReference type="Proteomes" id="UP001301350">
    <property type="component" value="Unassembled WGS sequence"/>
</dbReference>
<feature type="region of interest" description="Disordered" evidence="1">
    <location>
        <begin position="184"/>
        <end position="284"/>
    </location>
</feature>
<dbReference type="CDD" id="cd00167">
    <property type="entry name" value="SANT"/>
    <property type="match status" value="2"/>
</dbReference>
<feature type="domain" description="Myb-like" evidence="2">
    <location>
        <begin position="83"/>
        <end position="134"/>
    </location>
</feature>
<comment type="caution">
    <text evidence="4">The sequence shown here is derived from an EMBL/GenBank/DDBJ whole genome shotgun (WGS) entry which is preliminary data.</text>
</comment>
<feature type="domain" description="HTH myb-type" evidence="3">
    <location>
        <begin position="83"/>
        <end position="134"/>
    </location>
</feature>
<dbReference type="GO" id="GO:0005634">
    <property type="term" value="C:nucleus"/>
    <property type="evidence" value="ECO:0007669"/>
    <property type="project" value="TreeGrafter"/>
</dbReference>
<proteinExistence type="predicted"/>
<gene>
    <name evidence="4" type="ORF">CDCA_CDCA04G1214</name>
</gene>
<dbReference type="InterPro" id="IPR009057">
    <property type="entry name" value="Homeodomain-like_sf"/>
</dbReference>